<dbReference type="Gene3D" id="3.10.450.50">
    <property type="match status" value="1"/>
</dbReference>
<evidence type="ECO:0000259" key="1">
    <source>
        <dbReference type="Pfam" id="PF14534"/>
    </source>
</evidence>
<evidence type="ECO:0000313" key="2">
    <source>
        <dbReference type="EMBL" id="OHA00524.1"/>
    </source>
</evidence>
<dbReference type="AlphaFoldDB" id="A0A1G2KMM8"/>
<comment type="caution">
    <text evidence="2">The sequence shown here is derived from an EMBL/GenBank/DDBJ whole genome shotgun (WGS) entry which is preliminary data.</text>
</comment>
<dbReference type="Pfam" id="PF14534">
    <property type="entry name" value="DUF4440"/>
    <property type="match status" value="1"/>
</dbReference>
<accession>A0A1G2KMM8</accession>
<protein>
    <recommendedName>
        <fullName evidence="1">DUF4440 domain-containing protein</fullName>
    </recommendedName>
</protein>
<dbReference type="EMBL" id="MHQJ01000043">
    <property type="protein sequence ID" value="OHA00524.1"/>
    <property type="molecule type" value="Genomic_DNA"/>
</dbReference>
<dbReference type="SUPFAM" id="SSF54427">
    <property type="entry name" value="NTF2-like"/>
    <property type="match status" value="1"/>
</dbReference>
<gene>
    <name evidence="2" type="ORF">A3C11_00505</name>
</gene>
<proteinExistence type="predicted"/>
<dbReference type="InterPro" id="IPR032710">
    <property type="entry name" value="NTF2-like_dom_sf"/>
</dbReference>
<organism evidence="2 3">
    <name type="scientific">Candidatus Sungbacteria bacterium RIFCSPHIGHO2_02_FULL_49_12</name>
    <dbReference type="NCBI Taxonomy" id="1802271"/>
    <lineage>
        <taxon>Bacteria</taxon>
        <taxon>Candidatus Sungiibacteriota</taxon>
    </lineage>
</organism>
<dbReference type="InterPro" id="IPR027843">
    <property type="entry name" value="DUF4440"/>
</dbReference>
<evidence type="ECO:0000313" key="3">
    <source>
        <dbReference type="Proteomes" id="UP000177362"/>
    </source>
</evidence>
<reference evidence="2 3" key="1">
    <citation type="journal article" date="2016" name="Nat. Commun.">
        <title>Thousands of microbial genomes shed light on interconnected biogeochemical processes in an aquifer system.</title>
        <authorList>
            <person name="Anantharaman K."/>
            <person name="Brown C.T."/>
            <person name="Hug L.A."/>
            <person name="Sharon I."/>
            <person name="Castelle C.J."/>
            <person name="Probst A.J."/>
            <person name="Thomas B.C."/>
            <person name="Singh A."/>
            <person name="Wilkins M.J."/>
            <person name="Karaoz U."/>
            <person name="Brodie E.L."/>
            <person name="Williams K.H."/>
            <person name="Hubbard S.S."/>
            <person name="Banfield J.F."/>
        </authorList>
    </citation>
    <scope>NUCLEOTIDE SEQUENCE [LARGE SCALE GENOMIC DNA]</scope>
</reference>
<sequence length="133" mass="15892">MDRVIEYLEKPTLHDEKHIAAILERLLSSVKKKDIDELSSLFSDNARIAMYDKNEKLYEKSEHLEEMKKLMREIHTINYKSTLIRLKNEKEATVSCCSIIKFRGKLTPIPRERFFTFRQYDGIWYITKVLYGD</sequence>
<dbReference type="Proteomes" id="UP000177362">
    <property type="component" value="Unassembled WGS sequence"/>
</dbReference>
<feature type="domain" description="DUF4440" evidence="1">
    <location>
        <begin position="19"/>
        <end position="124"/>
    </location>
</feature>
<name>A0A1G2KMM8_9BACT</name>
<dbReference type="STRING" id="1802271.A3C11_00505"/>